<dbReference type="PANTHER" id="PTHR43221">
    <property type="entry name" value="PROTEASE HTPX"/>
    <property type="match status" value="1"/>
</dbReference>
<evidence type="ECO:0000256" key="10">
    <source>
        <dbReference type="RuleBase" id="RU003983"/>
    </source>
</evidence>
<evidence type="ECO:0000256" key="11">
    <source>
        <dbReference type="SAM" id="MobiDB-lite"/>
    </source>
</evidence>
<organism evidence="14 15">
    <name type="scientific">Alsobacter ponti</name>
    <dbReference type="NCBI Taxonomy" id="2962936"/>
    <lineage>
        <taxon>Bacteria</taxon>
        <taxon>Pseudomonadati</taxon>
        <taxon>Pseudomonadota</taxon>
        <taxon>Alphaproteobacteria</taxon>
        <taxon>Hyphomicrobiales</taxon>
        <taxon>Alsobacteraceae</taxon>
        <taxon>Alsobacter</taxon>
    </lineage>
</organism>
<feature type="compositionally biased region" description="Pro residues" evidence="11">
    <location>
        <begin position="327"/>
        <end position="343"/>
    </location>
</feature>
<comment type="caution">
    <text evidence="14">The sequence shown here is derived from an EMBL/GenBank/DDBJ whole genome shotgun (WGS) entry which is preliminary data.</text>
</comment>
<feature type="transmembrane region" description="Helical" evidence="12">
    <location>
        <begin position="224"/>
        <end position="245"/>
    </location>
</feature>
<evidence type="ECO:0000259" key="13">
    <source>
        <dbReference type="Pfam" id="PF01435"/>
    </source>
</evidence>
<feature type="transmembrane region" description="Helical" evidence="12">
    <location>
        <begin position="174"/>
        <end position="195"/>
    </location>
</feature>
<name>A0ABT1LBJ8_9HYPH</name>
<feature type="transmembrane region" description="Helical" evidence="12">
    <location>
        <begin position="60"/>
        <end position="81"/>
    </location>
</feature>
<evidence type="ECO:0000256" key="5">
    <source>
        <dbReference type="ARBA" id="ARBA00022801"/>
    </source>
</evidence>
<evidence type="ECO:0000256" key="1">
    <source>
        <dbReference type="ARBA" id="ARBA00022475"/>
    </source>
</evidence>
<dbReference type="EMBL" id="JANCLU010000008">
    <property type="protein sequence ID" value="MCP8938857.1"/>
    <property type="molecule type" value="Genomic_DNA"/>
</dbReference>
<evidence type="ECO:0000256" key="3">
    <source>
        <dbReference type="ARBA" id="ARBA00022692"/>
    </source>
</evidence>
<evidence type="ECO:0000256" key="7">
    <source>
        <dbReference type="ARBA" id="ARBA00022989"/>
    </source>
</evidence>
<dbReference type="InterPro" id="IPR050083">
    <property type="entry name" value="HtpX_protease"/>
</dbReference>
<proteinExistence type="inferred from homology"/>
<dbReference type="PANTHER" id="PTHR43221:SF2">
    <property type="entry name" value="PROTEASE HTPX HOMOLOG"/>
    <property type="match status" value="1"/>
</dbReference>
<keyword evidence="1" id="KW-1003">Cell membrane</keyword>
<dbReference type="Proteomes" id="UP001205890">
    <property type="component" value="Unassembled WGS sequence"/>
</dbReference>
<keyword evidence="2 10" id="KW-0645">Protease</keyword>
<feature type="transmembrane region" description="Helical" evidence="12">
    <location>
        <begin position="20"/>
        <end position="40"/>
    </location>
</feature>
<evidence type="ECO:0000256" key="2">
    <source>
        <dbReference type="ARBA" id="ARBA00022670"/>
    </source>
</evidence>
<feature type="domain" description="Peptidase M48" evidence="13">
    <location>
        <begin position="99"/>
        <end position="322"/>
    </location>
</feature>
<dbReference type="InterPro" id="IPR001915">
    <property type="entry name" value="Peptidase_M48"/>
</dbReference>
<evidence type="ECO:0000313" key="14">
    <source>
        <dbReference type="EMBL" id="MCP8938857.1"/>
    </source>
</evidence>
<comment type="cofactor">
    <cofactor evidence="10">
        <name>Zn(2+)</name>
        <dbReference type="ChEBI" id="CHEBI:29105"/>
    </cofactor>
    <text evidence="10">Binds 1 zinc ion per subunit.</text>
</comment>
<protein>
    <submittedName>
        <fullName evidence="14">M48 family metallopeptidase</fullName>
    </submittedName>
</protein>
<sequence>MFPAFGLYTHIRANRIRSVALFVGLVLLVYVMTYAGALFAESLGSPAPLDVLLWRAFGDFLAAAPLATIGVGVWIAIAYAFHQKMIDAVTGAAAVTRAQEPRLYNLLENLCISRGLPMPRLEIAETPVLNAFATGLNERQYAITLTRGLIEALDDAEIEAVLGHELTHIRNGDVATMVIAVVIAGILSFAGELFFRVIMRMRFEGPIRSGDGESGDRRRGKGGAAAGVLIAAALIALAWALSQLIRFALSRSREFLADAGSVELTKNPDAMISALMKISGKGELPGVPSGVMEMCLDNPRSGFADLFATHPSIEDRVAALVKYAGGRPPPPAPASLPEPPPAAGPWGPHPGAGDPDPSGP</sequence>
<reference evidence="14 15" key="1">
    <citation type="submission" date="2022-07" db="EMBL/GenBank/DDBJ databases">
        <authorList>
            <person name="Li W.-J."/>
            <person name="Deng Q.-Q."/>
        </authorList>
    </citation>
    <scope>NUCLEOTIDE SEQUENCE [LARGE SCALE GENOMIC DNA]</scope>
    <source>
        <strain evidence="14 15">SYSU M60028</strain>
    </source>
</reference>
<keyword evidence="9 12" id="KW-0472">Membrane</keyword>
<evidence type="ECO:0000256" key="4">
    <source>
        <dbReference type="ARBA" id="ARBA00022723"/>
    </source>
</evidence>
<keyword evidence="6 10" id="KW-0862">Zinc</keyword>
<gene>
    <name evidence="14" type="ORF">NK718_10050</name>
</gene>
<feature type="compositionally biased region" description="Low complexity" evidence="11">
    <location>
        <begin position="344"/>
        <end position="360"/>
    </location>
</feature>
<evidence type="ECO:0000256" key="8">
    <source>
        <dbReference type="ARBA" id="ARBA00023049"/>
    </source>
</evidence>
<keyword evidence="15" id="KW-1185">Reference proteome</keyword>
<feature type="region of interest" description="Disordered" evidence="11">
    <location>
        <begin position="324"/>
        <end position="360"/>
    </location>
</feature>
<evidence type="ECO:0000313" key="15">
    <source>
        <dbReference type="Proteomes" id="UP001205890"/>
    </source>
</evidence>
<evidence type="ECO:0000256" key="9">
    <source>
        <dbReference type="ARBA" id="ARBA00023136"/>
    </source>
</evidence>
<accession>A0ABT1LBJ8</accession>
<keyword evidence="4" id="KW-0479">Metal-binding</keyword>
<dbReference type="Gene3D" id="3.30.2010.10">
    <property type="entry name" value="Metalloproteases ('zincins'), catalytic domain"/>
    <property type="match status" value="1"/>
</dbReference>
<dbReference type="Pfam" id="PF01435">
    <property type="entry name" value="Peptidase_M48"/>
    <property type="match status" value="1"/>
</dbReference>
<dbReference type="CDD" id="cd07340">
    <property type="entry name" value="M48B_Htpx_like"/>
    <property type="match status" value="1"/>
</dbReference>
<evidence type="ECO:0000256" key="12">
    <source>
        <dbReference type="SAM" id="Phobius"/>
    </source>
</evidence>
<keyword evidence="7 12" id="KW-1133">Transmembrane helix</keyword>
<dbReference type="RefSeq" id="WP_254741265.1">
    <property type="nucleotide sequence ID" value="NZ_JANCLU010000008.1"/>
</dbReference>
<keyword evidence="5 10" id="KW-0378">Hydrolase</keyword>
<keyword evidence="3 12" id="KW-0812">Transmembrane</keyword>
<keyword evidence="8 10" id="KW-0482">Metalloprotease</keyword>
<comment type="similarity">
    <text evidence="10">Belongs to the peptidase M48 family.</text>
</comment>
<evidence type="ECO:0000256" key="6">
    <source>
        <dbReference type="ARBA" id="ARBA00022833"/>
    </source>
</evidence>